<feature type="transmembrane region" description="Helical" evidence="1">
    <location>
        <begin position="86"/>
        <end position="109"/>
    </location>
</feature>
<evidence type="ECO:0000256" key="1">
    <source>
        <dbReference type="SAM" id="Phobius"/>
    </source>
</evidence>
<keyword evidence="1" id="KW-0812">Transmembrane</keyword>
<keyword evidence="3" id="KW-1185">Reference proteome</keyword>
<feature type="transmembrane region" description="Helical" evidence="1">
    <location>
        <begin position="24"/>
        <end position="45"/>
    </location>
</feature>
<name>A0ABD5Y661_9EURY</name>
<dbReference type="EMBL" id="JBHTAS010000001">
    <property type="protein sequence ID" value="MFC7141176.1"/>
    <property type="molecule type" value="Genomic_DNA"/>
</dbReference>
<dbReference type="RefSeq" id="WP_274322264.1">
    <property type="nucleotide sequence ID" value="NZ_CP118158.1"/>
</dbReference>
<reference evidence="2 3" key="1">
    <citation type="journal article" date="2019" name="Int. J. Syst. Evol. Microbiol.">
        <title>The Global Catalogue of Microorganisms (GCM) 10K type strain sequencing project: providing services to taxonomists for standard genome sequencing and annotation.</title>
        <authorList>
            <consortium name="The Broad Institute Genomics Platform"/>
            <consortium name="The Broad Institute Genome Sequencing Center for Infectious Disease"/>
            <person name="Wu L."/>
            <person name="Ma J."/>
        </authorList>
    </citation>
    <scope>NUCLEOTIDE SEQUENCE [LARGE SCALE GENOMIC DNA]</scope>
    <source>
        <strain evidence="2 3">XZYJT29</strain>
    </source>
</reference>
<dbReference type="Pfam" id="PF24365">
    <property type="entry name" value="DUF7521"/>
    <property type="match status" value="1"/>
</dbReference>
<organism evidence="2 3">
    <name type="scientific">Halosimplex aquaticum</name>
    <dbReference type="NCBI Taxonomy" id="3026162"/>
    <lineage>
        <taxon>Archaea</taxon>
        <taxon>Methanobacteriati</taxon>
        <taxon>Methanobacteriota</taxon>
        <taxon>Stenosarchaea group</taxon>
        <taxon>Halobacteria</taxon>
        <taxon>Halobacteriales</taxon>
        <taxon>Haloarculaceae</taxon>
        <taxon>Halosimplex</taxon>
    </lineage>
</organism>
<dbReference type="GeneID" id="78821485"/>
<gene>
    <name evidence="2" type="ORF">ACFQMA_15230</name>
</gene>
<dbReference type="Proteomes" id="UP001596432">
    <property type="component" value="Unassembled WGS sequence"/>
</dbReference>
<dbReference type="InterPro" id="IPR055943">
    <property type="entry name" value="DUF7521"/>
</dbReference>
<evidence type="ECO:0000313" key="2">
    <source>
        <dbReference type="EMBL" id="MFC7141176.1"/>
    </source>
</evidence>
<proteinExistence type="predicted"/>
<feature type="transmembrane region" description="Helical" evidence="1">
    <location>
        <begin position="57"/>
        <end position="80"/>
    </location>
</feature>
<comment type="caution">
    <text evidence="2">The sequence shown here is derived from an EMBL/GenBank/DDBJ whole genome shotgun (WGS) entry which is preliminary data.</text>
</comment>
<dbReference type="AlphaFoldDB" id="A0ABD5Y661"/>
<keyword evidence="1" id="KW-0472">Membrane</keyword>
<evidence type="ECO:0000313" key="3">
    <source>
        <dbReference type="Proteomes" id="UP001596432"/>
    </source>
</evidence>
<sequence>MTPIPPLPTALAPLQSDLFGPAELALVGVDLLSALVGVVISYIAYRGYRRSGNRAMLFVAAGFVLIMVVPWLSFLVGLVAGSEGAVGLALGAVSEVSQLLGTLAILYAIRLETEAGG</sequence>
<protein>
    <submittedName>
        <fullName evidence="2">Uncharacterized protein</fullName>
    </submittedName>
</protein>
<accession>A0ABD5Y661</accession>
<keyword evidence="1" id="KW-1133">Transmembrane helix</keyword>